<dbReference type="EMBL" id="CP111014">
    <property type="protein sequence ID" value="WAR00016.1"/>
    <property type="molecule type" value="Genomic_DNA"/>
</dbReference>
<dbReference type="Proteomes" id="UP001164746">
    <property type="component" value="Chromosome 3"/>
</dbReference>
<evidence type="ECO:0000313" key="3">
    <source>
        <dbReference type="Proteomes" id="UP001164746"/>
    </source>
</evidence>
<feature type="signal peptide" evidence="1">
    <location>
        <begin position="1"/>
        <end position="17"/>
    </location>
</feature>
<proteinExistence type="predicted"/>
<keyword evidence="1" id="KW-0732">Signal</keyword>
<feature type="chain" id="PRO_5045740384" evidence="1">
    <location>
        <begin position="18"/>
        <end position="69"/>
    </location>
</feature>
<evidence type="ECO:0000256" key="1">
    <source>
        <dbReference type="SAM" id="SignalP"/>
    </source>
</evidence>
<protein>
    <submittedName>
        <fullName evidence="2">Uncharacterized protein</fullName>
    </submittedName>
</protein>
<reference evidence="2" key="1">
    <citation type="submission" date="2022-11" db="EMBL/GenBank/DDBJ databases">
        <title>Centuries of genome instability and evolution in soft-shell clam transmissible cancer (bioRxiv).</title>
        <authorList>
            <person name="Hart S.F.M."/>
            <person name="Yonemitsu M.A."/>
            <person name="Giersch R.M."/>
            <person name="Beal B.F."/>
            <person name="Arriagada G."/>
            <person name="Davis B.W."/>
            <person name="Ostrander E.A."/>
            <person name="Goff S.P."/>
            <person name="Metzger M.J."/>
        </authorList>
    </citation>
    <scope>NUCLEOTIDE SEQUENCE</scope>
    <source>
        <strain evidence="2">MELC-2E11</strain>
        <tissue evidence="2">Siphon/mantle</tissue>
    </source>
</reference>
<organism evidence="2 3">
    <name type="scientific">Mya arenaria</name>
    <name type="common">Soft-shell clam</name>
    <dbReference type="NCBI Taxonomy" id="6604"/>
    <lineage>
        <taxon>Eukaryota</taxon>
        <taxon>Metazoa</taxon>
        <taxon>Spiralia</taxon>
        <taxon>Lophotrochozoa</taxon>
        <taxon>Mollusca</taxon>
        <taxon>Bivalvia</taxon>
        <taxon>Autobranchia</taxon>
        <taxon>Heteroconchia</taxon>
        <taxon>Euheterodonta</taxon>
        <taxon>Imparidentia</taxon>
        <taxon>Neoheterodontei</taxon>
        <taxon>Myida</taxon>
        <taxon>Myoidea</taxon>
        <taxon>Myidae</taxon>
        <taxon>Mya</taxon>
    </lineage>
</organism>
<evidence type="ECO:0000313" key="2">
    <source>
        <dbReference type="EMBL" id="WAR00016.1"/>
    </source>
</evidence>
<keyword evidence="3" id="KW-1185">Reference proteome</keyword>
<name>A0ABY7DUL3_MYAAR</name>
<accession>A0ABY7DUL3</accession>
<gene>
    <name evidence="2" type="ORF">MAR_024388</name>
</gene>
<sequence length="69" mass="7371">MTVLYMAESMLAQATAALSCLVLPSDRDDVTGDVSDVADSLSSDSSLAWIDQAVDCTCKIHDKCNDMNL</sequence>